<dbReference type="InterPro" id="IPR016171">
    <property type="entry name" value="Vanillyl_alc_oxidase_C-sub2"/>
</dbReference>
<evidence type="ECO:0000313" key="10">
    <source>
        <dbReference type="EMBL" id="MFC7098327.1"/>
    </source>
</evidence>
<sequence>MTDTAFLSSILSPDRVSTTTADRDHHGRDWGTPPEEAAPPDVVVWPESTAEVSAVLAAATERDIPVTPFAAGTGIEGNAVPVRGGISLDLTRMDTVLEVRPEDAQIDVEPGVVGAAVDEAVAAHGLFFPPLPTSADMATVGGMIATNASGKRTVKYGEVGDWVREVEVVLADGSVLTAGTRAAKSSSGYNIRDLIVGSEGTLGVVTRATLALAGRPEQTRVGRVTFSTLADATDAAADIVGSGVDVSAVELVDALSARMVNAYIDADLPERPTLFLEFQADHGVDEEVDFCRAVLAAHDPTTVVLGEEAAGEDVWEPRRELADAVRAYYPDRRSLHAGDVAVPLGSFSTLLERIRALSERHDIPIPTFGHAGDGNVHFDVLVDPTDDDAVDTAERVYDDIVTTGIDLGGTASGEHGIGRGKRGFLRTEHGDTGVRAMEAIKDALDPTGTLNPGKIFP</sequence>
<dbReference type="InterPro" id="IPR004113">
    <property type="entry name" value="FAD-bd_oxidored_4_C"/>
</dbReference>
<evidence type="ECO:0000256" key="4">
    <source>
        <dbReference type="ARBA" id="ARBA00022827"/>
    </source>
</evidence>
<dbReference type="Proteomes" id="UP001596388">
    <property type="component" value="Unassembled WGS sequence"/>
</dbReference>
<feature type="compositionally biased region" description="Polar residues" evidence="8">
    <location>
        <begin position="1"/>
        <end position="20"/>
    </location>
</feature>
<comment type="caution">
    <text evidence="10">The sequence shown here is derived from an EMBL/GenBank/DDBJ whole genome shotgun (WGS) entry which is preliminary data.</text>
</comment>
<evidence type="ECO:0000256" key="1">
    <source>
        <dbReference type="ARBA" id="ARBA00001974"/>
    </source>
</evidence>
<dbReference type="RefSeq" id="WP_276237170.1">
    <property type="nucleotide sequence ID" value="NZ_CP119989.1"/>
</dbReference>
<evidence type="ECO:0000256" key="8">
    <source>
        <dbReference type="SAM" id="MobiDB-lite"/>
    </source>
</evidence>
<dbReference type="InterPro" id="IPR016164">
    <property type="entry name" value="FAD-linked_Oxase-like_C"/>
</dbReference>
<protein>
    <recommendedName>
        <fullName evidence="7">D-lactate dehydrogenase (cytochrome)</fullName>
        <ecNumber evidence="7">1.1.2.4</ecNumber>
    </recommendedName>
</protein>
<keyword evidence="6" id="KW-0560">Oxidoreductase</keyword>
<dbReference type="GO" id="GO:0004458">
    <property type="term" value="F:D-lactate dehydrogenase (cytochrome) activity"/>
    <property type="evidence" value="ECO:0007669"/>
    <property type="project" value="UniProtKB-EC"/>
</dbReference>
<keyword evidence="11" id="KW-1185">Reference proteome</keyword>
<keyword evidence="4" id="KW-0274">FAD</keyword>
<comment type="cofactor">
    <cofactor evidence="1">
        <name>FAD</name>
        <dbReference type="ChEBI" id="CHEBI:57692"/>
    </cofactor>
</comment>
<dbReference type="InterPro" id="IPR016166">
    <property type="entry name" value="FAD-bd_PCMH"/>
</dbReference>
<dbReference type="GeneID" id="79270749"/>
<dbReference type="InterPro" id="IPR016169">
    <property type="entry name" value="FAD-bd_PCMH_sub2"/>
</dbReference>
<evidence type="ECO:0000259" key="9">
    <source>
        <dbReference type="PROSITE" id="PS51387"/>
    </source>
</evidence>
<dbReference type="InterPro" id="IPR006094">
    <property type="entry name" value="Oxid_FAD_bind_N"/>
</dbReference>
<accession>A0ABD5WXL1</accession>
<keyword evidence="3" id="KW-0285">Flavoprotein</keyword>
<dbReference type="InterPro" id="IPR036318">
    <property type="entry name" value="FAD-bd_PCMH-like_sf"/>
</dbReference>
<evidence type="ECO:0000256" key="6">
    <source>
        <dbReference type="ARBA" id="ARBA00023002"/>
    </source>
</evidence>
<evidence type="ECO:0000256" key="5">
    <source>
        <dbReference type="ARBA" id="ARBA00022946"/>
    </source>
</evidence>
<dbReference type="PANTHER" id="PTHR11748">
    <property type="entry name" value="D-LACTATE DEHYDROGENASE"/>
    <property type="match status" value="1"/>
</dbReference>
<dbReference type="EC" id="1.1.2.4" evidence="7"/>
<dbReference type="EMBL" id="JBHTAG010000003">
    <property type="protein sequence ID" value="MFC7098327.1"/>
    <property type="molecule type" value="Genomic_DNA"/>
</dbReference>
<comment type="similarity">
    <text evidence="2">Belongs to the FAD-binding oxidoreductase/transferase type 4 family.</text>
</comment>
<proteinExistence type="inferred from homology"/>
<feature type="region of interest" description="Disordered" evidence="8">
    <location>
        <begin position="1"/>
        <end position="38"/>
    </location>
</feature>
<dbReference type="Pfam" id="PF01565">
    <property type="entry name" value="FAD_binding_4"/>
    <property type="match status" value="1"/>
</dbReference>
<gene>
    <name evidence="10" type="ORF">ACFQKD_13530</name>
</gene>
<dbReference type="AlphaFoldDB" id="A0ABD5WXL1"/>
<evidence type="ECO:0000256" key="7">
    <source>
        <dbReference type="ARBA" id="ARBA00038897"/>
    </source>
</evidence>
<dbReference type="SUPFAM" id="SSF56176">
    <property type="entry name" value="FAD-binding/transporter-associated domain-like"/>
    <property type="match status" value="1"/>
</dbReference>
<feature type="domain" description="FAD-binding PCMH-type" evidence="9">
    <location>
        <begin position="36"/>
        <end position="215"/>
    </location>
</feature>
<dbReference type="SUPFAM" id="SSF55103">
    <property type="entry name" value="FAD-linked oxidases, C-terminal domain"/>
    <property type="match status" value="1"/>
</dbReference>
<keyword evidence="5" id="KW-0809">Transit peptide</keyword>
<organism evidence="10 11">
    <name type="scientific">Halobaculum marinum</name>
    <dbReference type="NCBI Taxonomy" id="3031996"/>
    <lineage>
        <taxon>Archaea</taxon>
        <taxon>Methanobacteriati</taxon>
        <taxon>Methanobacteriota</taxon>
        <taxon>Stenosarchaea group</taxon>
        <taxon>Halobacteria</taxon>
        <taxon>Halobacteriales</taxon>
        <taxon>Haloferacaceae</taxon>
        <taxon>Halobaculum</taxon>
    </lineage>
</organism>
<name>A0ABD5WXL1_9EURY</name>
<dbReference type="Gene3D" id="1.10.45.10">
    <property type="entry name" value="Vanillyl-alcohol Oxidase, Chain A, domain 4"/>
    <property type="match status" value="1"/>
</dbReference>
<evidence type="ECO:0000256" key="3">
    <source>
        <dbReference type="ARBA" id="ARBA00022630"/>
    </source>
</evidence>
<dbReference type="PANTHER" id="PTHR11748:SF111">
    <property type="entry name" value="D-LACTATE DEHYDROGENASE, MITOCHONDRIAL-RELATED"/>
    <property type="match status" value="1"/>
</dbReference>
<evidence type="ECO:0000256" key="2">
    <source>
        <dbReference type="ARBA" id="ARBA00008000"/>
    </source>
</evidence>
<dbReference type="Pfam" id="PF02913">
    <property type="entry name" value="FAD-oxidase_C"/>
    <property type="match status" value="1"/>
</dbReference>
<reference evidence="10 11" key="1">
    <citation type="journal article" date="2019" name="Int. J. Syst. Evol. Microbiol.">
        <title>The Global Catalogue of Microorganisms (GCM) 10K type strain sequencing project: providing services to taxonomists for standard genome sequencing and annotation.</title>
        <authorList>
            <consortium name="The Broad Institute Genomics Platform"/>
            <consortium name="The Broad Institute Genome Sequencing Center for Infectious Disease"/>
            <person name="Wu L."/>
            <person name="Ma J."/>
        </authorList>
    </citation>
    <scope>NUCLEOTIDE SEQUENCE [LARGE SCALE GENOMIC DNA]</scope>
    <source>
        <strain evidence="10 11">DT55</strain>
    </source>
</reference>
<evidence type="ECO:0000313" key="11">
    <source>
        <dbReference type="Proteomes" id="UP001596388"/>
    </source>
</evidence>
<dbReference type="PROSITE" id="PS51387">
    <property type="entry name" value="FAD_PCMH"/>
    <property type="match status" value="1"/>
</dbReference>
<dbReference type="Gene3D" id="3.30.465.10">
    <property type="match status" value="1"/>
</dbReference>
<dbReference type="Gene3D" id="3.30.70.2740">
    <property type="match status" value="1"/>
</dbReference>
<dbReference type="FunFam" id="1.10.45.10:FF:000001">
    <property type="entry name" value="D-lactate dehydrogenase mitochondrial"/>
    <property type="match status" value="1"/>
</dbReference>
<dbReference type="FunFam" id="3.30.70.2740:FF:000001">
    <property type="entry name" value="D-lactate dehydrogenase mitochondrial"/>
    <property type="match status" value="1"/>
</dbReference>